<proteinExistence type="predicted"/>
<name>A0A0B6ZIC0_9EUPU</name>
<dbReference type="EMBL" id="HACG01020600">
    <property type="protein sequence ID" value="CEK67465.1"/>
    <property type="molecule type" value="Transcribed_RNA"/>
</dbReference>
<feature type="compositionally biased region" description="Basic residues" evidence="1">
    <location>
        <begin position="65"/>
        <end position="86"/>
    </location>
</feature>
<dbReference type="EMBL" id="HACG01020601">
    <property type="protein sequence ID" value="CEK67466.1"/>
    <property type="molecule type" value="Transcribed_RNA"/>
</dbReference>
<organism evidence="2">
    <name type="scientific">Arion vulgaris</name>
    <dbReference type="NCBI Taxonomy" id="1028688"/>
    <lineage>
        <taxon>Eukaryota</taxon>
        <taxon>Metazoa</taxon>
        <taxon>Spiralia</taxon>
        <taxon>Lophotrochozoa</taxon>
        <taxon>Mollusca</taxon>
        <taxon>Gastropoda</taxon>
        <taxon>Heterobranchia</taxon>
        <taxon>Euthyneura</taxon>
        <taxon>Panpulmonata</taxon>
        <taxon>Eupulmonata</taxon>
        <taxon>Stylommatophora</taxon>
        <taxon>Helicina</taxon>
        <taxon>Arionoidea</taxon>
        <taxon>Arionidae</taxon>
        <taxon>Arion</taxon>
    </lineage>
</organism>
<feature type="region of interest" description="Disordered" evidence="1">
    <location>
        <begin position="60"/>
        <end position="86"/>
    </location>
</feature>
<feature type="region of interest" description="Disordered" evidence="1">
    <location>
        <begin position="1"/>
        <end position="20"/>
    </location>
</feature>
<gene>
    <name evidence="2" type="primary">ORF62725</name>
    <name evidence="3" type="synonym">ORF62726</name>
</gene>
<reference evidence="2" key="1">
    <citation type="submission" date="2014-12" db="EMBL/GenBank/DDBJ databases">
        <title>Insight into the proteome of Arion vulgaris.</title>
        <authorList>
            <person name="Aradska J."/>
            <person name="Bulat T."/>
            <person name="Smidak R."/>
            <person name="Sarate P."/>
            <person name="Gangsoo J."/>
            <person name="Sialana F."/>
            <person name="Bilban M."/>
            <person name="Lubec G."/>
        </authorList>
    </citation>
    <scope>NUCLEOTIDE SEQUENCE</scope>
    <source>
        <tissue evidence="2">Skin</tissue>
    </source>
</reference>
<dbReference type="AlphaFoldDB" id="A0A0B6ZIC0"/>
<evidence type="ECO:0000313" key="3">
    <source>
        <dbReference type="EMBL" id="CEK67466.1"/>
    </source>
</evidence>
<accession>A0A0B6ZIC0</accession>
<feature type="non-terminal residue" evidence="2">
    <location>
        <position position="1"/>
    </location>
</feature>
<evidence type="ECO:0000256" key="1">
    <source>
        <dbReference type="SAM" id="MobiDB-lite"/>
    </source>
</evidence>
<sequence>VLEISSYPDAVRQNKNREKKEKKRNIYVYNVENIICNKIMDGYIMSKVINRNAQSKTIQLTSHDIRKKTSHNNSLKGKKSSNRNQL</sequence>
<evidence type="ECO:0000313" key="2">
    <source>
        <dbReference type="EMBL" id="CEK67465.1"/>
    </source>
</evidence>
<protein>
    <submittedName>
        <fullName evidence="2">Uncharacterized protein</fullName>
    </submittedName>
</protein>